<keyword evidence="3" id="KW-0677">Repeat</keyword>
<dbReference type="GO" id="GO:0005041">
    <property type="term" value="F:low-density lipoprotein particle receptor activity"/>
    <property type="evidence" value="ECO:0007669"/>
    <property type="project" value="TreeGrafter"/>
</dbReference>
<name>A0A6J2K8T0_BOMMA</name>
<evidence type="ECO:0000256" key="5">
    <source>
        <dbReference type="ARBA" id="ARBA00023136"/>
    </source>
</evidence>
<keyword evidence="5 10" id="KW-0472">Membrane</keyword>
<evidence type="ECO:0000256" key="8">
    <source>
        <dbReference type="ARBA" id="ARBA00023180"/>
    </source>
</evidence>
<dbReference type="Proteomes" id="UP000504629">
    <property type="component" value="Unplaced"/>
</dbReference>
<comment type="caution">
    <text evidence="9">Lacks conserved residue(s) required for the propagation of feature annotation.</text>
</comment>
<evidence type="ECO:0000313" key="12">
    <source>
        <dbReference type="RefSeq" id="XP_028036699.1"/>
    </source>
</evidence>
<dbReference type="AlphaFoldDB" id="A0A6J2K8T0"/>
<reference evidence="12" key="1">
    <citation type="submission" date="2025-08" db="UniProtKB">
        <authorList>
            <consortium name="RefSeq"/>
        </authorList>
    </citation>
    <scope>IDENTIFICATION</scope>
    <source>
        <tissue evidence="12">Silk gland</tissue>
    </source>
</reference>
<feature type="disulfide bond" evidence="9">
    <location>
        <begin position="433"/>
        <end position="448"/>
    </location>
</feature>
<evidence type="ECO:0000256" key="2">
    <source>
        <dbReference type="ARBA" id="ARBA00022692"/>
    </source>
</evidence>
<evidence type="ECO:0000256" key="1">
    <source>
        <dbReference type="ARBA" id="ARBA00004167"/>
    </source>
</evidence>
<dbReference type="GO" id="GO:0043235">
    <property type="term" value="C:receptor complex"/>
    <property type="evidence" value="ECO:0007669"/>
    <property type="project" value="TreeGrafter"/>
</dbReference>
<feature type="disulfide bond" evidence="9">
    <location>
        <begin position="490"/>
        <end position="502"/>
    </location>
</feature>
<sequence length="527" mass="59204">MKADINCEDLSTKNNDVLDSSNNLELLYCSHLWKDSILRQNIINAPSNASVIKYCYTCKGKVRKYEINPVCESFIPTTYSTPNTTCTETTENEDVDSAQCIEKEIRGSRRIETVNNERNMRESELNENIPSISQHVDSDFRNKYTSYELPTNENSRRGNTKIREGMCWVLKINKSDSLFKKRTQLQACSISVMIVAIVVISIVLINFATPNLTHASNVVSKIVVPTSTIYFNDTSIETSTVNLNNASSSNALAMNFTNYVITTEHSSIENISIVSSIISKIRNNLKTFSKEETKNKQILKPKDIINRDISKKFCSCQSNEICMLDENSGKSVCRIPIDRDDPTGCGGLCTMELEACHLVDKELGVRVCRLLTLATCSPEEWRCRNGLCVPTESRCNGSVECYDRSDEVHCDCDLTKQFRCGNLMSCFSNMKLCDGIVDCWDGFDERNCTECPQNQSPCKDGQCFLSSRFCDGFVDCEDRSDEPDGCGGSCRKHELRCLNQRCVPLTVKCDGQDNCGDASDELNCFMT</sequence>
<keyword evidence="8" id="KW-0325">Glycoprotein</keyword>
<keyword evidence="7" id="KW-0675">Receptor</keyword>
<evidence type="ECO:0000256" key="7">
    <source>
        <dbReference type="ARBA" id="ARBA00023170"/>
    </source>
</evidence>
<dbReference type="InterPro" id="IPR023415">
    <property type="entry name" value="LDLR_class-A_CS"/>
</dbReference>
<keyword evidence="6 9" id="KW-1015">Disulfide bond</keyword>
<keyword evidence="4 10" id="KW-1133">Transmembrane helix</keyword>
<feature type="disulfide bond" evidence="9">
    <location>
        <begin position="395"/>
        <end position="410"/>
    </location>
</feature>
<dbReference type="SMART" id="SM00192">
    <property type="entry name" value="LDLa"/>
    <property type="match status" value="4"/>
</dbReference>
<dbReference type="GO" id="GO:0005886">
    <property type="term" value="C:plasma membrane"/>
    <property type="evidence" value="ECO:0007669"/>
    <property type="project" value="TreeGrafter"/>
</dbReference>
<dbReference type="PROSITE" id="PS01209">
    <property type="entry name" value="LDLRA_1"/>
    <property type="match status" value="1"/>
</dbReference>
<feature type="disulfide bond" evidence="9">
    <location>
        <begin position="383"/>
        <end position="401"/>
    </location>
</feature>
<dbReference type="OrthoDB" id="9988974at2759"/>
<dbReference type="SUPFAM" id="SSF57424">
    <property type="entry name" value="LDL receptor-like module"/>
    <property type="match status" value="4"/>
</dbReference>
<feature type="disulfide bond" evidence="9">
    <location>
        <begin position="458"/>
        <end position="476"/>
    </location>
</feature>
<feature type="disulfide bond" evidence="9">
    <location>
        <begin position="451"/>
        <end position="463"/>
    </location>
</feature>
<dbReference type="InterPro" id="IPR051221">
    <property type="entry name" value="LDLR-related"/>
</dbReference>
<protein>
    <submittedName>
        <fullName evidence="12">Uncharacterized protein LOC114247824 isoform X2</fullName>
    </submittedName>
</protein>
<accession>A0A6J2K8T0</accession>
<gene>
    <name evidence="12" type="primary">LOC114247824</name>
</gene>
<evidence type="ECO:0000256" key="3">
    <source>
        <dbReference type="ARBA" id="ARBA00022737"/>
    </source>
</evidence>
<dbReference type="PROSITE" id="PS50068">
    <property type="entry name" value="LDLRA_2"/>
    <property type="match status" value="4"/>
</dbReference>
<proteinExistence type="predicted"/>
<dbReference type="PANTHER" id="PTHR22722:SF5">
    <property type="entry name" value="LOW-DENSITY LIPOPROTEIN RECEPTOR-RELATED PROTEIN 1B"/>
    <property type="match status" value="1"/>
</dbReference>
<dbReference type="PRINTS" id="PR00261">
    <property type="entry name" value="LDLRECEPTOR"/>
</dbReference>
<feature type="disulfide bond" evidence="9">
    <location>
        <begin position="497"/>
        <end position="515"/>
    </location>
</feature>
<dbReference type="GeneID" id="114247824"/>
<evidence type="ECO:0000256" key="6">
    <source>
        <dbReference type="ARBA" id="ARBA00023157"/>
    </source>
</evidence>
<organism evidence="11 12">
    <name type="scientific">Bombyx mandarina</name>
    <name type="common">Wild silk moth</name>
    <name type="synonym">Wild silkworm</name>
    <dbReference type="NCBI Taxonomy" id="7092"/>
    <lineage>
        <taxon>Eukaryota</taxon>
        <taxon>Metazoa</taxon>
        <taxon>Ecdysozoa</taxon>
        <taxon>Arthropoda</taxon>
        <taxon>Hexapoda</taxon>
        <taxon>Insecta</taxon>
        <taxon>Pterygota</taxon>
        <taxon>Neoptera</taxon>
        <taxon>Endopterygota</taxon>
        <taxon>Lepidoptera</taxon>
        <taxon>Glossata</taxon>
        <taxon>Ditrysia</taxon>
        <taxon>Bombycoidea</taxon>
        <taxon>Bombycidae</taxon>
        <taxon>Bombycinae</taxon>
        <taxon>Bombyx</taxon>
    </lineage>
</organism>
<evidence type="ECO:0000256" key="4">
    <source>
        <dbReference type="ARBA" id="ARBA00022989"/>
    </source>
</evidence>
<feature type="transmembrane region" description="Helical" evidence="10">
    <location>
        <begin position="187"/>
        <end position="208"/>
    </location>
</feature>
<dbReference type="PANTHER" id="PTHR22722">
    <property type="entry name" value="LOW-DENSITY LIPOPROTEIN RECEPTOR-RELATED PROTEIN 2-RELATED"/>
    <property type="match status" value="1"/>
</dbReference>
<dbReference type="CDD" id="cd00112">
    <property type="entry name" value="LDLa"/>
    <property type="match status" value="4"/>
</dbReference>
<keyword evidence="2 10" id="KW-0812">Transmembrane</keyword>
<evidence type="ECO:0000313" key="11">
    <source>
        <dbReference type="Proteomes" id="UP000504629"/>
    </source>
</evidence>
<dbReference type="Gene3D" id="4.10.400.10">
    <property type="entry name" value="Low-density Lipoprotein Receptor"/>
    <property type="match status" value="4"/>
</dbReference>
<keyword evidence="11" id="KW-1185">Reference proteome</keyword>
<feature type="disulfide bond" evidence="9">
    <location>
        <begin position="376"/>
        <end position="388"/>
    </location>
</feature>
<comment type="subcellular location">
    <subcellularLocation>
        <location evidence="1">Membrane</location>
        <topology evidence="1">Single-pass membrane protein</topology>
    </subcellularLocation>
</comment>
<dbReference type="RefSeq" id="XP_028036699.1">
    <property type="nucleotide sequence ID" value="XM_028180898.1"/>
</dbReference>
<evidence type="ECO:0000256" key="9">
    <source>
        <dbReference type="PROSITE-ProRule" id="PRU00124"/>
    </source>
</evidence>
<dbReference type="Pfam" id="PF00057">
    <property type="entry name" value="Ldl_recept_a"/>
    <property type="match status" value="4"/>
</dbReference>
<dbReference type="InterPro" id="IPR036055">
    <property type="entry name" value="LDL_receptor-like_sf"/>
</dbReference>
<feature type="disulfide bond" evidence="9">
    <location>
        <begin position="509"/>
        <end position="524"/>
    </location>
</feature>
<evidence type="ECO:0000256" key="10">
    <source>
        <dbReference type="SAM" id="Phobius"/>
    </source>
</evidence>
<dbReference type="InterPro" id="IPR002172">
    <property type="entry name" value="LDrepeatLR_classA_rpt"/>
</dbReference>